<name>A0A9P5NA49_GYMJU</name>
<organism evidence="1 2">
    <name type="scientific">Gymnopilus junonius</name>
    <name type="common">Spectacular rustgill mushroom</name>
    <name type="synonym">Gymnopilus spectabilis subsp. junonius</name>
    <dbReference type="NCBI Taxonomy" id="109634"/>
    <lineage>
        <taxon>Eukaryota</taxon>
        <taxon>Fungi</taxon>
        <taxon>Dikarya</taxon>
        <taxon>Basidiomycota</taxon>
        <taxon>Agaricomycotina</taxon>
        <taxon>Agaricomycetes</taxon>
        <taxon>Agaricomycetidae</taxon>
        <taxon>Agaricales</taxon>
        <taxon>Agaricineae</taxon>
        <taxon>Hymenogastraceae</taxon>
        <taxon>Gymnopilus</taxon>
    </lineage>
</organism>
<dbReference type="Proteomes" id="UP000724874">
    <property type="component" value="Unassembled WGS sequence"/>
</dbReference>
<proteinExistence type="predicted"/>
<comment type="caution">
    <text evidence="1">The sequence shown here is derived from an EMBL/GenBank/DDBJ whole genome shotgun (WGS) entry which is preliminary data.</text>
</comment>
<accession>A0A9P5NA49</accession>
<feature type="non-terminal residue" evidence="1">
    <location>
        <position position="1"/>
    </location>
</feature>
<dbReference type="OrthoDB" id="3067692at2759"/>
<dbReference type="AlphaFoldDB" id="A0A9P5NA49"/>
<keyword evidence="2" id="KW-1185">Reference proteome</keyword>
<protein>
    <submittedName>
        <fullName evidence="1">Uncharacterized protein</fullName>
    </submittedName>
</protein>
<dbReference type="EMBL" id="JADNYJ010000207">
    <property type="protein sequence ID" value="KAF8874813.1"/>
    <property type="molecule type" value="Genomic_DNA"/>
</dbReference>
<evidence type="ECO:0000313" key="2">
    <source>
        <dbReference type="Proteomes" id="UP000724874"/>
    </source>
</evidence>
<reference evidence="1" key="1">
    <citation type="submission" date="2020-11" db="EMBL/GenBank/DDBJ databases">
        <authorList>
            <consortium name="DOE Joint Genome Institute"/>
            <person name="Ahrendt S."/>
            <person name="Riley R."/>
            <person name="Andreopoulos W."/>
            <person name="LaButti K."/>
            <person name="Pangilinan J."/>
            <person name="Ruiz-duenas F.J."/>
            <person name="Barrasa J.M."/>
            <person name="Sanchez-Garcia M."/>
            <person name="Camarero S."/>
            <person name="Miyauchi S."/>
            <person name="Serrano A."/>
            <person name="Linde D."/>
            <person name="Babiker R."/>
            <person name="Drula E."/>
            <person name="Ayuso-Fernandez I."/>
            <person name="Pacheco R."/>
            <person name="Padilla G."/>
            <person name="Ferreira P."/>
            <person name="Barriuso J."/>
            <person name="Kellner H."/>
            <person name="Castanera R."/>
            <person name="Alfaro M."/>
            <person name="Ramirez L."/>
            <person name="Pisabarro A.G."/>
            <person name="Kuo A."/>
            <person name="Tritt A."/>
            <person name="Lipzen A."/>
            <person name="He G."/>
            <person name="Yan M."/>
            <person name="Ng V."/>
            <person name="Cullen D."/>
            <person name="Martin F."/>
            <person name="Rosso M.-N."/>
            <person name="Henrissat B."/>
            <person name="Hibbett D."/>
            <person name="Martinez A.T."/>
            <person name="Grigoriev I.V."/>
        </authorList>
    </citation>
    <scope>NUCLEOTIDE SEQUENCE</scope>
    <source>
        <strain evidence="1">AH 44721</strain>
    </source>
</reference>
<gene>
    <name evidence="1" type="ORF">CPB84DRAFT_1667114</name>
</gene>
<sequence length="228" mass="25960">ISTEPLAIISIHLQGVKDTGTPSLLVYNHLVQWLLGNLYHIDINFNLDSAKIFFLYLLQIFRCKCFLVFLITYSDPESGCLQVGPNNSASATVDEASNLYMFILLSDFLISFWVLSFDDTMLSFIACGSVINLSESRNTVKEFASSYGFYSLFDKILAFSQSDFQPAFTHKFFMDLALNYFVYGWKGLSQFLQEHQALGAHIDIIEFQAQRIFTYTWTHPGAWAMGHS</sequence>
<feature type="non-terminal residue" evidence="1">
    <location>
        <position position="228"/>
    </location>
</feature>
<evidence type="ECO:0000313" key="1">
    <source>
        <dbReference type="EMBL" id="KAF8874813.1"/>
    </source>
</evidence>